<dbReference type="EMBL" id="JAGKTC010000001">
    <property type="protein sequence ID" value="MBP3983765.1"/>
    <property type="molecule type" value="Genomic_DNA"/>
</dbReference>
<reference evidence="1" key="2">
    <citation type="submission" date="2021-03" db="EMBL/GenBank/DDBJ databases">
        <authorList>
            <person name="Cao W."/>
        </authorList>
    </citation>
    <scope>NUCLEOTIDE SEQUENCE</scope>
    <source>
        <strain evidence="1">110414</strain>
    </source>
</reference>
<keyword evidence="2" id="KW-1185">Reference proteome</keyword>
<protein>
    <submittedName>
        <fullName evidence="1">Uncharacterized protein</fullName>
    </submittedName>
</protein>
<evidence type="ECO:0000313" key="1">
    <source>
        <dbReference type="EMBL" id="MBP3983765.1"/>
    </source>
</evidence>
<organism evidence="1 2">
    <name type="scientific">Pseudoxanthomonas helianthi</name>
    <dbReference type="NCBI Taxonomy" id="1453541"/>
    <lineage>
        <taxon>Bacteria</taxon>
        <taxon>Pseudomonadati</taxon>
        <taxon>Pseudomonadota</taxon>
        <taxon>Gammaproteobacteria</taxon>
        <taxon>Lysobacterales</taxon>
        <taxon>Lysobacteraceae</taxon>
        <taxon>Pseudoxanthomonas</taxon>
    </lineage>
</organism>
<dbReference type="RefSeq" id="WP_210535592.1">
    <property type="nucleotide sequence ID" value="NZ_JAGKTC010000001.1"/>
</dbReference>
<comment type="caution">
    <text evidence="1">The sequence shown here is derived from an EMBL/GenBank/DDBJ whole genome shotgun (WGS) entry which is preliminary data.</text>
</comment>
<reference evidence="1" key="1">
    <citation type="journal article" date="2016" name="Int. J. Syst. Evol. Microbiol.">
        <title>Pseudoxanthomonas helianthi sp. nov., isolated from roots of Jerusalem artichoke (Helianthus tuberosus).</title>
        <authorList>
            <person name="Kittiwongwattana C."/>
            <person name="Thawai C."/>
        </authorList>
    </citation>
    <scope>NUCLEOTIDE SEQUENCE</scope>
    <source>
        <strain evidence="1">110414</strain>
    </source>
</reference>
<dbReference type="AlphaFoldDB" id="A0A940X0D4"/>
<dbReference type="Proteomes" id="UP000673447">
    <property type="component" value="Unassembled WGS sequence"/>
</dbReference>
<name>A0A940X0D4_9GAMM</name>
<sequence length="354" mass="40873">MSQIGVREGKFLSLMPARHHRAHEFCFFIHDQMARVLVEYESAGAHTRVERAFNRAAANASLDLQSFDLIDFLKEKDLRSLYEQHLLGHLVLGLTSDLCHFLYEALTAFEKRKFAVGYSLLRKPLKENLLFLCWILGSFDDFIPRFERDNYKSLNGVTKERQISIISSAIGKLSTGDAFDPEAIWKIIYSKNYENGLEPTWQRATHLITSKGDLLKTEDYTINFIFNDASDDRLYDRLYFSLPYALIFAVQVVVECFNRIQKVNENTYGHLVLSTLGCYEAMFLKGKSPIGRTLNKSLKGFLECCHCRARLKITKKNAVEIYLAEQTRCPSCNLLTPIPLYWIFSFSKLKILRD</sequence>
<evidence type="ECO:0000313" key="2">
    <source>
        <dbReference type="Proteomes" id="UP000673447"/>
    </source>
</evidence>
<accession>A0A940X0D4</accession>
<gene>
    <name evidence="1" type="ORF">J5837_04930</name>
</gene>
<proteinExistence type="predicted"/>